<dbReference type="Pfam" id="PF01576">
    <property type="entry name" value="Myosin_tail_1"/>
    <property type="match status" value="1"/>
</dbReference>
<evidence type="ECO:0000259" key="7">
    <source>
        <dbReference type="Pfam" id="PF01576"/>
    </source>
</evidence>
<gene>
    <name evidence="8" type="ORF">SKAU_G00407010</name>
</gene>
<accession>A0A9Q1EAB5</accession>
<evidence type="ECO:0000256" key="4">
    <source>
        <dbReference type="ARBA" id="ARBA00038467"/>
    </source>
</evidence>
<dbReference type="EMBL" id="JAINUF010000021">
    <property type="protein sequence ID" value="KAJ8335062.1"/>
    <property type="molecule type" value="Genomic_DNA"/>
</dbReference>
<feature type="domain" description="Myosin tail" evidence="7">
    <location>
        <begin position="177"/>
        <end position="278"/>
    </location>
</feature>
<dbReference type="GO" id="GO:0016459">
    <property type="term" value="C:myosin complex"/>
    <property type="evidence" value="ECO:0007669"/>
    <property type="project" value="InterPro"/>
</dbReference>
<feature type="region of interest" description="Disordered" evidence="6">
    <location>
        <begin position="283"/>
        <end position="304"/>
    </location>
</feature>
<feature type="region of interest" description="Disordered" evidence="6">
    <location>
        <begin position="1"/>
        <end position="50"/>
    </location>
</feature>
<name>A0A9Q1EAB5_SYNKA</name>
<feature type="compositionally biased region" description="Basic and acidic residues" evidence="6">
    <location>
        <begin position="21"/>
        <end position="44"/>
    </location>
</feature>
<dbReference type="PANTHER" id="PTHR46349:SF4">
    <property type="entry name" value="CINGULIN"/>
    <property type="match status" value="1"/>
</dbReference>
<dbReference type="GO" id="GO:0005923">
    <property type="term" value="C:bicellular tight junction"/>
    <property type="evidence" value="ECO:0007669"/>
    <property type="project" value="TreeGrafter"/>
</dbReference>
<evidence type="ECO:0000256" key="2">
    <source>
        <dbReference type="ARBA" id="ARBA00022427"/>
    </source>
</evidence>
<evidence type="ECO:0000313" key="9">
    <source>
        <dbReference type="Proteomes" id="UP001152622"/>
    </source>
</evidence>
<evidence type="ECO:0000256" key="5">
    <source>
        <dbReference type="ARBA" id="ARBA00044075"/>
    </source>
</evidence>
<reference evidence="8" key="1">
    <citation type="journal article" date="2023" name="Science">
        <title>Genome structures resolve the early diversification of teleost fishes.</title>
        <authorList>
            <person name="Parey E."/>
            <person name="Louis A."/>
            <person name="Montfort J."/>
            <person name="Bouchez O."/>
            <person name="Roques C."/>
            <person name="Iampietro C."/>
            <person name="Lluch J."/>
            <person name="Castinel A."/>
            <person name="Donnadieu C."/>
            <person name="Desvignes T."/>
            <person name="Floi Bucao C."/>
            <person name="Jouanno E."/>
            <person name="Wen M."/>
            <person name="Mejri S."/>
            <person name="Dirks R."/>
            <person name="Jansen H."/>
            <person name="Henkel C."/>
            <person name="Chen W.J."/>
            <person name="Zahm M."/>
            <person name="Cabau C."/>
            <person name="Klopp C."/>
            <person name="Thompson A.W."/>
            <person name="Robinson-Rechavi M."/>
            <person name="Braasch I."/>
            <person name="Lecointre G."/>
            <person name="Bobe J."/>
            <person name="Postlethwait J.H."/>
            <person name="Berthelot C."/>
            <person name="Roest Crollius H."/>
            <person name="Guiguen Y."/>
        </authorList>
    </citation>
    <scope>NUCLEOTIDE SEQUENCE</scope>
    <source>
        <strain evidence="8">WJC10195</strain>
    </source>
</reference>
<dbReference type="OrthoDB" id="6108017at2759"/>
<keyword evidence="2" id="KW-0965">Cell junction</keyword>
<dbReference type="Proteomes" id="UP001152622">
    <property type="component" value="Chromosome 21"/>
</dbReference>
<protein>
    <recommendedName>
        <fullName evidence="5">Cingulin</fullName>
    </recommendedName>
</protein>
<feature type="compositionally biased region" description="Polar residues" evidence="6">
    <location>
        <begin position="1"/>
        <end position="17"/>
    </location>
</feature>
<organism evidence="8 9">
    <name type="scientific">Synaphobranchus kaupii</name>
    <name type="common">Kaup's arrowtooth eel</name>
    <dbReference type="NCBI Taxonomy" id="118154"/>
    <lineage>
        <taxon>Eukaryota</taxon>
        <taxon>Metazoa</taxon>
        <taxon>Chordata</taxon>
        <taxon>Craniata</taxon>
        <taxon>Vertebrata</taxon>
        <taxon>Euteleostomi</taxon>
        <taxon>Actinopterygii</taxon>
        <taxon>Neopterygii</taxon>
        <taxon>Teleostei</taxon>
        <taxon>Anguilliformes</taxon>
        <taxon>Synaphobranchidae</taxon>
        <taxon>Synaphobranchus</taxon>
    </lineage>
</organism>
<dbReference type="GO" id="GO:0000226">
    <property type="term" value="P:microtubule cytoskeleton organization"/>
    <property type="evidence" value="ECO:0007669"/>
    <property type="project" value="TreeGrafter"/>
</dbReference>
<evidence type="ECO:0000256" key="1">
    <source>
        <dbReference type="ARBA" id="ARBA00004435"/>
    </source>
</evidence>
<dbReference type="AlphaFoldDB" id="A0A9Q1EAB5"/>
<dbReference type="PANTHER" id="PTHR46349">
    <property type="entry name" value="CINGULIN-LIKE PROTEIN 1-RELATED"/>
    <property type="match status" value="1"/>
</dbReference>
<comment type="subcellular location">
    <subcellularLocation>
        <location evidence="1">Cell junction</location>
        <location evidence="1">Tight junction</location>
    </subcellularLocation>
</comment>
<keyword evidence="9" id="KW-1185">Reference proteome</keyword>
<keyword evidence="3" id="KW-0175">Coiled coil</keyword>
<dbReference type="GO" id="GO:0008017">
    <property type="term" value="F:microtubule binding"/>
    <property type="evidence" value="ECO:0007669"/>
    <property type="project" value="TreeGrafter"/>
</dbReference>
<evidence type="ECO:0000256" key="6">
    <source>
        <dbReference type="SAM" id="MobiDB-lite"/>
    </source>
</evidence>
<sequence>MMEQLSSESRQSVQGLQAQLEEYRERSRKELQDAQRQGKDRLTELQRAQGSARSLQEEVLRLKKELLLCSEQRDGAQLEKELLFNRLKHSEEELHTEKSLHTDRSREIRALEDQVKQLEIDLDEEKTNTELLSDRAIRSRDQVDQLRSELMQERSSRQDVELDKSVLERQLKELRGLQELEERLHSEEREKSSLHAAQRRLERKLKELNITLEEERQRYTEQKDQLALRVKALKRQVDERDGEVERLEGLRRKALREGEEQLEQAEVLQARVSALEAELKRKVQQSRRPVLSSEDDEGLDDTSSIASLLSERNLQTSAC</sequence>
<keyword evidence="2" id="KW-0796">Tight junction</keyword>
<evidence type="ECO:0000256" key="3">
    <source>
        <dbReference type="ARBA" id="ARBA00023054"/>
    </source>
</evidence>
<proteinExistence type="inferred from homology"/>
<comment type="caution">
    <text evidence="8">The sequence shown here is derived from an EMBL/GenBank/DDBJ whole genome shotgun (WGS) entry which is preliminary data.</text>
</comment>
<comment type="similarity">
    <text evidence="4">Belongs to the cingulin family.</text>
</comment>
<evidence type="ECO:0000313" key="8">
    <source>
        <dbReference type="EMBL" id="KAJ8335062.1"/>
    </source>
</evidence>
<dbReference type="InterPro" id="IPR002928">
    <property type="entry name" value="Myosin_tail"/>
</dbReference>